<dbReference type="InterPro" id="IPR006046">
    <property type="entry name" value="Alpha_amylase"/>
</dbReference>
<feature type="domain" description="Alpha-amylase C-terminal beta-sheet" evidence="9">
    <location>
        <begin position="355"/>
        <end position="412"/>
    </location>
</feature>
<dbReference type="PANTHER" id="PTHR43447">
    <property type="entry name" value="ALPHA-AMYLASE"/>
    <property type="match status" value="1"/>
</dbReference>
<dbReference type="InterPro" id="IPR013780">
    <property type="entry name" value="Glyco_hydro_b"/>
</dbReference>
<reference evidence="10 11" key="1">
    <citation type="submission" date="2019-08" db="EMBL/GenBank/DDBJ databases">
        <title>Complete genome sequence of Candidatus Uab amorphum.</title>
        <authorList>
            <person name="Shiratori T."/>
            <person name="Suzuki S."/>
            <person name="Kakizawa Y."/>
            <person name="Ishida K."/>
        </authorList>
    </citation>
    <scope>NUCLEOTIDE SEQUENCE [LARGE SCALE GENOMIC DNA]</scope>
    <source>
        <strain evidence="10 11">SRT547</strain>
    </source>
</reference>
<keyword evidence="2 6" id="KW-0378">Hydrolase</keyword>
<keyword evidence="3 6" id="KW-0119">Carbohydrate metabolism</keyword>
<keyword evidence="11" id="KW-1185">Reference proteome</keyword>
<proteinExistence type="inferred from homology"/>
<dbReference type="SUPFAM" id="SSF51011">
    <property type="entry name" value="Glycosyl hydrolase domain"/>
    <property type="match status" value="1"/>
</dbReference>
<dbReference type="Gene3D" id="3.20.20.80">
    <property type="entry name" value="Glycosidases"/>
    <property type="match status" value="1"/>
</dbReference>
<dbReference type="PRINTS" id="PR00110">
    <property type="entry name" value="ALPHAAMYLASE"/>
</dbReference>
<dbReference type="AlphaFoldDB" id="A0A5S9F671"/>
<dbReference type="SMART" id="SM00642">
    <property type="entry name" value="Aamy"/>
    <property type="match status" value="1"/>
</dbReference>
<dbReference type="Pfam" id="PF00128">
    <property type="entry name" value="Alpha-amylase"/>
    <property type="match status" value="1"/>
</dbReference>
<dbReference type="InterPro" id="IPR012850">
    <property type="entry name" value="A-amylase_bs_C"/>
</dbReference>
<feature type="domain" description="Glycosyl hydrolase family 13 catalytic" evidence="8">
    <location>
        <begin position="32"/>
        <end position="354"/>
    </location>
</feature>
<dbReference type="SMART" id="SM00810">
    <property type="entry name" value="Alpha-amyl_C2"/>
    <property type="match status" value="1"/>
</dbReference>
<dbReference type="InterPro" id="IPR006047">
    <property type="entry name" value="GH13_cat_dom"/>
</dbReference>
<dbReference type="InterPro" id="IPR017853">
    <property type="entry name" value="GH"/>
</dbReference>
<evidence type="ECO:0000256" key="5">
    <source>
        <dbReference type="RuleBase" id="RU003615"/>
    </source>
</evidence>
<keyword evidence="4 6" id="KW-0326">Glycosidase</keyword>
<dbReference type="RefSeq" id="WP_151971592.1">
    <property type="nucleotide sequence ID" value="NZ_AP019860.1"/>
</dbReference>
<evidence type="ECO:0000259" key="8">
    <source>
        <dbReference type="SMART" id="SM00642"/>
    </source>
</evidence>
<dbReference type="EC" id="3.2.1.1" evidence="6"/>
<dbReference type="GO" id="GO:0005975">
    <property type="term" value="P:carbohydrate metabolic process"/>
    <property type="evidence" value="ECO:0007669"/>
    <property type="project" value="InterPro"/>
</dbReference>
<evidence type="ECO:0000256" key="6">
    <source>
        <dbReference type="RuleBase" id="RU361134"/>
    </source>
</evidence>
<feature type="chain" id="PRO_5025041547" description="Alpha-amylase" evidence="7">
    <location>
        <begin position="24"/>
        <end position="412"/>
    </location>
</feature>
<keyword evidence="7" id="KW-0732">Signal</keyword>
<dbReference type="CDD" id="cd11314">
    <property type="entry name" value="AmyAc_arch_bac_plant_AmyA"/>
    <property type="match status" value="1"/>
</dbReference>
<evidence type="ECO:0000256" key="3">
    <source>
        <dbReference type="ARBA" id="ARBA00023277"/>
    </source>
</evidence>
<dbReference type="OrthoDB" id="9805159at2"/>
<accession>A0A5S9F671</accession>
<evidence type="ECO:0000256" key="7">
    <source>
        <dbReference type="SAM" id="SignalP"/>
    </source>
</evidence>
<name>A0A5S9F671_UABAM</name>
<dbReference type="GO" id="GO:0004556">
    <property type="term" value="F:alpha-amylase activity"/>
    <property type="evidence" value="ECO:0007669"/>
    <property type="project" value="UniProtKB-UniRule"/>
</dbReference>
<sequence length="412" mass="46623">MKDAIKKITAILLVMCFTGIVTADDWKKESEDVILQGFHWNSHTTKPWWGVIESKAAEIAKAGFTMVWFPPSSAAASKEGYLPHQLYLQNSNYGSQQQLQSAIKNLHKHNVKAIADIVINHRVGTKNWADFTNPDWGSDAVCRDDEWQGAKGNFDTGDRYGAARDLDHTKEYVQKSIIEWMLWLKNTIGYDGVRYDYVKGYAAKYNKIYNEAMQPSFSVGELWDNLDVNNPDPHRQQLCDWIDDSDATSAAFDFTTKGILQLAVRNSEYWRLRDNNGKPVGLIGWWPQRAVTFIDNHDTGPSPDGGQNHWPFPGEKLMQGYCYILTHPGIPCVYWVHYFDWPQGKEIAKLIQLRKEHHISSVSKVDIQKADSGVYAAIIDGKVAMKIGGGNWSPGSDWKLSTSGNGYAVWTK</sequence>
<evidence type="ECO:0000313" key="11">
    <source>
        <dbReference type="Proteomes" id="UP000326354"/>
    </source>
</evidence>
<dbReference type="GO" id="GO:0005509">
    <property type="term" value="F:calcium ion binding"/>
    <property type="evidence" value="ECO:0007669"/>
    <property type="project" value="InterPro"/>
</dbReference>
<dbReference type="Gene3D" id="2.60.40.1180">
    <property type="entry name" value="Golgi alpha-mannosidase II"/>
    <property type="match status" value="1"/>
</dbReference>
<evidence type="ECO:0000256" key="2">
    <source>
        <dbReference type="ARBA" id="ARBA00022801"/>
    </source>
</evidence>
<comment type="catalytic activity">
    <reaction evidence="6">
        <text>Endohydrolysis of (1-&gt;4)-alpha-D-glucosidic linkages in polysaccharides containing three or more (1-&gt;4)-alpha-linked D-glucose units.</text>
        <dbReference type="EC" id="3.2.1.1"/>
    </reaction>
</comment>
<evidence type="ECO:0000256" key="4">
    <source>
        <dbReference type="ARBA" id="ARBA00023295"/>
    </source>
</evidence>
<gene>
    <name evidence="10" type="ORF">UABAM_05988</name>
</gene>
<dbReference type="Pfam" id="PF07821">
    <property type="entry name" value="Alpha-amyl_C2"/>
    <property type="match status" value="1"/>
</dbReference>
<evidence type="ECO:0000256" key="1">
    <source>
        <dbReference type="ARBA" id="ARBA00008061"/>
    </source>
</evidence>
<comment type="similarity">
    <text evidence="1 5">Belongs to the glycosyl hydrolase 13 family.</text>
</comment>
<evidence type="ECO:0000313" key="10">
    <source>
        <dbReference type="EMBL" id="BBM87576.1"/>
    </source>
</evidence>
<protein>
    <recommendedName>
        <fullName evidence="6">Alpha-amylase</fullName>
        <ecNumber evidence="6">3.2.1.1</ecNumber>
    </recommendedName>
</protein>
<organism evidence="10 11">
    <name type="scientific">Uabimicrobium amorphum</name>
    <dbReference type="NCBI Taxonomy" id="2596890"/>
    <lineage>
        <taxon>Bacteria</taxon>
        <taxon>Pseudomonadati</taxon>
        <taxon>Planctomycetota</taxon>
        <taxon>Candidatus Uabimicrobiia</taxon>
        <taxon>Candidatus Uabimicrobiales</taxon>
        <taxon>Candidatus Uabimicrobiaceae</taxon>
        <taxon>Candidatus Uabimicrobium</taxon>
    </lineage>
</organism>
<dbReference type="SUPFAM" id="SSF51445">
    <property type="entry name" value="(Trans)glycosidases"/>
    <property type="match status" value="1"/>
</dbReference>
<dbReference type="Proteomes" id="UP000326354">
    <property type="component" value="Chromosome"/>
</dbReference>
<evidence type="ECO:0000259" key="9">
    <source>
        <dbReference type="SMART" id="SM00810"/>
    </source>
</evidence>
<dbReference type="EMBL" id="AP019860">
    <property type="protein sequence ID" value="BBM87576.1"/>
    <property type="molecule type" value="Genomic_DNA"/>
</dbReference>
<feature type="signal peptide" evidence="7">
    <location>
        <begin position="1"/>
        <end position="23"/>
    </location>
</feature>
<dbReference type="KEGG" id="uam:UABAM_05988"/>